<evidence type="ECO:0000313" key="2">
    <source>
        <dbReference type="Proteomes" id="UP000299102"/>
    </source>
</evidence>
<protein>
    <submittedName>
        <fullName evidence="1">Uncharacterized protein</fullName>
    </submittedName>
</protein>
<organism evidence="1 2">
    <name type="scientific">Eumeta variegata</name>
    <name type="common">Bagworm moth</name>
    <name type="synonym">Eumeta japonica</name>
    <dbReference type="NCBI Taxonomy" id="151549"/>
    <lineage>
        <taxon>Eukaryota</taxon>
        <taxon>Metazoa</taxon>
        <taxon>Ecdysozoa</taxon>
        <taxon>Arthropoda</taxon>
        <taxon>Hexapoda</taxon>
        <taxon>Insecta</taxon>
        <taxon>Pterygota</taxon>
        <taxon>Neoptera</taxon>
        <taxon>Endopterygota</taxon>
        <taxon>Lepidoptera</taxon>
        <taxon>Glossata</taxon>
        <taxon>Ditrysia</taxon>
        <taxon>Tineoidea</taxon>
        <taxon>Psychidae</taxon>
        <taxon>Oiketicinae</taxon>
        <taxon>Eumeta</taxon>
    </lineage>
</organism>
<accession>A0A4C1T9G2</accession>
<proteinExistence type="predicted"/>
<dbReference type="Proteomes" id="UP000299102">
    <property type="component" value="Unassembled WGS sequence"/>
</dbReference>
<dbReference type="EMBL" id="BGZK01004634">
    <property type="protein sequence ID" value="GBP10057.1"/>
    <property type="molecule type" value="Genomic_DNA"/>
</dbReference>
<sequence>MQVTHSIELVTSPTPVNTVSSGGYNARGVAARALVGRLIKGAWRGAGRVFELTLDARCNIRDCLRINLKIVDEVGGSEPSQSDISNNFNVCTPIFLDPTKGNQGKPIRLEGPKNVCAGCRSELSYFPILDTSHSGKSKGWNREELTLLCDVVFSLGDHRSLIMTARLCWFYTEHVE</sequence>
<reference evidence="1 2" key="1">
    <citation type="journal article" date="2019" name="Commun. Biol.">
        <title>The bagworm genome reveals a unique fibroin gene that provides high tensile strength.</title>
        <authorList>
            <person name="Kono N."/>
            <person name="Nakamura H."/>
            <person name="Ohtoshi R."/>
            <person name="Tomita M."/>
            <person name="Numata K."/>
            <person name="Arakawa K."/>
        </authorList>
    </citation>
    <scope>NUCLEOTIDE SEQUENCE [LARGE SCALE GENOMIC DNA]</scope>
</reference>
<name>A0A4C1T9G2_EUMVA</name>
<evidence type="ECO:0000313" key="1">
    <source>
        <dbReference type="EMBL" id="GBP10057.1"/>
    </source>
</evidence>
<comment type="caution">
    <text evidence="1">The sequence shown here is derived from an EMBL/GenBank/DDBJ whole genome shotgun (WGS) entry which is preliminary data.</text>
</comment>
<keyword evidence="2" id="KW-1185">Reference proteome</keyword>
<dbReference type="AlphaFoldDB" id="A0A4C1T9G2"/>
<gene>
    <name evidence="1" type="ORF">EVAR_101120_1</name>
</gene>